<gene>
    <name evidence="4" type="ORF">ENM30_05185</name>
    <name evidence="3" type="ORF">ENT82_05155</name>
    <name evidence="2" type="ORF">ENU43_08350</name>
</gene>
<evidence type="ECO:0000313" key="3">
    <source>
        <dbReference type="EMBL" id="HGN90497.1"/>
    </source>
</evidence>
<evidence type="ECO:0000313" key="2">
    <source>
        <dbReference type="EMBL" id="HGL41655.1"/>
    </source>
</evidence>
<feature type="transmembrane region" description="Helical" evidence="1">
    <location>
        <begin position="9"/>
        <end position="29"/>
    </location>
</feature>
<dbReference type="EMBL" id="DRXG01000112">
    <property type="protein sequence ID" value="HHN52688.1"/>
    <property type="molecule type" value="Genomic_DNA"/>
</dbReference>
<feature type="transmembrane region" description="Helical" evidence="1">
    <location>
        <begin position="49"/>
        <end position="70"/>
    </location>
</feature>
<evidence type="ECO:0000313" key="4">
    <source>
        <dbReference type="EMBL" id="HHN52688.1"/>
    </source>
</evidence>
<organism evidence="3">
    <name type="scientific">Caldiarchaeum subterraneum</name>
    <dbReference type="NCBI Taxonomy" id="311458"/>
    <lineage>
        <taxon>Archaea</taxon>
        <taxon>Nitrososphaerota</taxon>
        <taxon>Candidatus Caldarchaeales</taxon>
        <taxon>Candidatus Caldarchaeaceae</taxon>
        <taxon>Candidatus Caldarchaeum</taxon>
    </lineage>
</organism>
<keyword evidence="1" id="KW-0472">Membrane</keyword>
<keyword evidence="1" id="KW-0812">Transmembrane</keyword>
<reference evidence="3" key="1">
    <citation type="journal article" date="2020" name="mSystems">
        <title>Genome- and Community-Level Interaction Insights into Carbon Utilization and Element Cycling Functions of Hydrothermarchaeota in Hydrothermal Sediment.</title>
        <authorList>
            <person name="Zhou Z."/>
            <person name="Liu Y."/>
            <person name="Xu W."/>
            <person name="Pan J."/>
            <person name="Luo Z.H."/>
            <person name="Li M."/>
        </authorList>
    </citation>
    <scope>NUCLEOTIDE SEQUENCE [LARGE SCALE GENOMIC DNA]</scope>
    <source>
        <strain evidence="4">SpSt-1073</strain>
        <strain evidence="3">SpSt-613</strain>
        <strain evidence="2">SpSt-669</strain>
    </source>
</reference>
<evidence type="ECO:0000256" key="1">
    <source>
        <dbReference type="SAM" id="Phobius"/>
    </source>
</evidence>
<keyword evidence="1" id="KW-1133">Transmembrane helix</keyword>
<protein>
    <submittedName>
        <fullName evidence="3">Respiratory chain protein (SoxI-like)</fullName>
    </submittedName>
</protein>
<proteinExistence type="predicted"/>
<sequence length="77" mass="8778">MSEVRTTDYLILALIIFAIFSTLLVLGNFGQLFRPVSPQTIEINRLYQFVYIAGSAVGSIFIGALFFMMYKFREKGE</sequence>
<accession>A0A7C4E216</accession>
<comment type="caution">
    <text evidence="3">The sequence shown here is derived from an EMBL/GenBank/DDBJ whole genome shotgun (WGS) entry which is preliminary data.</text>
</comment>
<dbReference type="EMBL" id="DTAD01000055">
    <property type="protein sequence ID" value="HGN90497.1"/>
    <property type="molecule type" value="Genomic_DNA"/>
</dbReference>
<name>A0A7C4E216_CALS0</name>
<dbReference type="EMBL" id="DTCM01000102">
    <property type="protein sequence ID" value="HGL41655.1"/>
    <property type="molecule type" value="Genomic_DNA"/>
</dbReference>
<dbReference type="AlphaFoldDB" id="A0A7C4E216"/>